<evidence type="ECO:0000259" key="2">
    <source>
        <dbReference type="Pfam" id="PF13890"/>
    </source>
</evidence>
<protein>
    <recommendedName>
        <fullName evidence="2">Rab3GAP catalytic subunit conserved domain-containing protein</fullName>
    </recommendedName>
</protein>
<gene>
    <name evidence="3" type="ORF">LSAT_V11C700385390</name>
</gene>
<feature type="domain" description="Rab3GAP catalytic subunit conserved" evidence="2">
    <location>
        <begin position="291"/>
        <end position="402"/>
    </location>
</feature>
<sequence length="539" mass="59955">MGLVGKRKILGRKGVQEAKRTDNPKMSFPIFDGNVYLLKGIPNFLAKEDNSPAHVEVNNNIIPSSAVLKQLAIGFQTTKGLRSMKDLLASSRDSSPVKERSGLSLSAMKSFVVGEREDDKFSSEFGRNEKVMSFIHSLLNAEGNFSRKKVGSCFKTNKMITNFSKELHGAPAESFVTELAAVVGSLKTLRKMALFWSRVVLEVSRSCLSCMELTMLRRLWCEGQYIPGIPPDDIPNLNSCLLYQDSQVINCCITRKQRRVIATQSLDAVLKQANRDPDLYAKISSGERVLRLGAHKRLENTTLLKTGEPVYTPIMQEGPLLTEEVIRETEELVLRTGRLVHAWYDGIMEAANPGCILEDFVRWHSPPDWTETSTDDEGKESINGDLSSSKGQLSSRMQKEGCTIAEARISTNEDLYKLFKECKEYIIITCQGKRWVEKADDICKVYETVAMMALCPNGVIRITKPQPDEPTASDEPKGSFGKVGVLFGAIDNSPWKTPPKGPKKQEDDTAAQASLMFSKKPPKPTEKQVGSIENIPLPQ</sequence>
<feature type="region of interest" description="Disordered" evidence="1">
    <location>
        <begin position="368"/>
        <end position="394"/>
    </location>
</feature>
<keyword evidence="4" id="KW-1185">Reference proteome</keyword>
<organism evidence="3 4">
    <name type="scientific">Lactuca sativa</name>
    <name type="common">Garden lettuce</name>
    <dbReference type="NCBI Taxonomy" id="4236"/>
    <lineage>
        <taxon>Eukaryota</taxon>
        <taxon>Viridiplantae</taxon>
        <taxon>Streptophyta</taxon>
        <taxon>Embryophyta</taxon>
        <taxon>Tracheophyta</taxon>
        <taxon>Spermatophyta</taxon>
        <taxon>Magnoliopsida</taxon>
        <taxon>eudicotyledons</taxon>
        <taxon>Gunneridae</taxon>
        <taxon>Pentapetalae</taxon>
        <taxon>asterids</taxon>
        <taxon>campanulids</taxon>
        <taxon>Asterales</taxon>
        <taxon>Asteraceae</taxon>
        <taxon>Cichorioideae</taxon>
        <taxon>Cichorieae</taxon>
        <taxon>Lactucinae</taxon>
        <taxon>Lactuca</taxon>
    </lineage>
</organism>
<feature type="compositionally biased region" description="Polar residues" evidence="1">
    <location>
        <begin position="384"/>
        <end position="394"/>
    </location>
</feature>
<dbReference type="Proteomes" id="UP000235145">
    <property type="component" value="Unassembled WGS sequence"/>
</dbReference>
<dbReference type="AlphaFoldDB" id="A0A9R1X0J3"/>
<evidence type="ECO:0000313" key="3">
    <source>
        <dbReference type="EMBL" id="KAJ0194661.1"/>
    </source>
</evidence>
<dbReference type="InterPro" id="IPR026147">
    <property type="entry name" value="Rab3GAP1_conserved"/>
</dbReference>
<name>A0A9R1X0J3_LACSA</name>
<evidence type="ECO:0000256" key="1">
    <source>
        <dbReference type="SAM" id="MobiDB-lite"/>
    </source>
</evidence>
<dbReference type="GO" id="GO:2000786">
    <property type="term" value="P:positive regulation of autophagosome assembly"/>
    <property type="evidence" value="ECO:0000318"/>
    <property type="project" value="GO_Central"/>
</dbReference>
<reference evidence="3 4" key="1">
    <citation type="journal article" date="2017" name="Nat. Commun.">
        <title>Genome assembly with in vitro proximity ligation data and whole-genome triplication in lettuce.</title>
        <authorList>
            <person name="Reyes-Chin-Wo S."/>
            <person name="Wang Z."/>
            <person name="Yang X."/>
            <person name="Kozik A."/>
            <person name="Arikit S."/>
            <person name="Song C."/>
            <person name="Xia L."/>
            <person name="Froenicke L."/>
            <person name="Lavelle D.O."/>
            <person name="Truco M.J."/>
            <person name="Xia R."/>
            <person name="Zhu S."/>
            <person name="Xu C."/>
            <person name="Xu H."/>
            <person name="Xu X."/>
            <person name="Cox K."/>
            <person name="Korf I."/>
            <person name="Meyers B.C."/>
            <person name="Michelmore R.W."/>
        </authorList>
    </citation>
    <scope>NUCLEOTIDE SEQUENCE [LARGE SCALE GENOMIC DNA]</scope>
    <source>
        <strain evidence="4">cv. Salinas</strain>
        <tissue evidence="3">Seedlings</tissue>
    </source>
</reference>
<accession>A0A9R1X0J3</accession>
<comment type="caution">
    <text evidence="3">The sequence shown here is derived from an EMBL/GenBank/DDBJ whole genome shotgun (WGS) entry which is preliminary data.</text>
</comment>
<dbReference type="GO" id="GO:0005096">
    <property type="term" value="F:GTPase activator activity"/>
    <property type="evidence" value="ECO:0000318"/>
    <property type="project" value="GO_Central"/>
</dbReference>
<feature type="region of interest" description="Disordered" evidence="1">
    <location>
        <begin position="491"/>
        <end position="539"/>
    </location>
</feature>
<proteinExistence type="predicted"/>
<dbReference type="EMBL" id="NBSK02000007">
    <property type="protein sequence ID" value="KAJ0194661.1"/>
    <property type="molecule type" value="Genomic_DNA"/>
</dbReference>
<dbReference type="PANTHER" id="PTHR21422:SF17">
    <property type="entry name" value="RAB3 GTPASE-ACTIVATING PROTEIN CATALYTIC SUBUNIT"/>
    <property type="match status" value="1"/>
</dbReference>
<dbReference type="PANTHER" id="PTHR21422">
    <property type="entry name" value="RAB3 GTPASE-ACTIVATING PROTEIN CATALYTIC SUBUNIT"/>
    <property type="match status" value="1"/>
</dbReference>
<evidence type="ECO:0000313" key="4">
    <source>
        <dbReference type="Proteomes" id="UP000235145"/>
    </source>
</evidence>
<dbReference type="InterPro" id="IPR045700">
    <property type="entry name" value="Rab3GAP1"/>
</dbReference>
<dbReference type="Pfam" id="PF13890">
    <property type="entry name" value="Rab3-GTPase_cat"/>
    <property type="match status" value="1"/>
</dbReference>